<dbReference type="Proteomes" id="UP000247978">
    <property type="component" value="Unassembled WGS sequence"/>
</dbReference>
<evidence type="ECO:0000313" key="4">
    <source>
        <dbReference type="Proteomes" id="UP000247978"/>
    </source>
</evidence>
<dbReference type="OrthoDB" id="7182479at2"/>
<dbReference type="AlphaFoldDB" id="A0A2V3VPT1"/>
<evidence type="ECO:0000259" key="2">
    <source>
        <dbReference type="PROSITE" id="PS51756"/>
    </source>
</evidence>
<keyword evidence="4" id="KW-1185">Reference proteome</keyword>
<gene>
    <name evidence="3" type="ORF">DFR56_11518</name>
</gene>
<evidence type="ECO:0000313" key="3">
    <source>
        <dbReference type="EMBL" id="PXW83550.1"/>
    </source>
</evidence>
<comment type="similarity">
    <text evidence="1">In the N-terminal section; belongs to the LXG family.</text>
</comment>
<organism evidence="3 4">
    <name type="scientific">Pseudogracilibacillus auburnensis</name>
    <dbReference type="NCBI Taxonomy" id="1494959"/>
    <lineage>
        <taxon>Bacteria</taxon>
        <taxon>Bacillati</taxon>
        <taxon>Bacillota</taxon>
        <taxon>Bacilli</taxon>
        <taxon>Bacillales</taxon>
        <taxon>Bacillaceae</taxon>
        <taxon>Pseudogracilibacillus</taxon>
    </lineage>
</organism>
<name>A0A2V3VPT1_9BACI</name>
<protein>
    <submittedName>
        <fullName evidence="3">Putative ribonuclease toxin of YeeF-YezG toxin-antitoxin module</fullName>
    </submittedName>
</protein>
<dbReference type="PANTHER" id="PTHR34976:SF2">
    <property type="entry name" value="TYPE VII SECRETION SYSTEM PROTEIN ESSD"/>
    <property type="match status" value="1"/>
</dbReference>
<comment type="caution">
    <text evidence="3">The sequence shown here is derived from an EMBL/GenBank/DDBJ whole genome shotgun (WGS) entry which is preliminary data.</text>
</comment>
<dbReference type="EMBL" id="QJJQ01000015">
    <property type="protein sequence ID" value="PXW83550.1"/>
    <property type="molecule type" value="Genomic_DNA"/>
</dbReference>
<evidence type="ECO:0000256" key="1">
    <source>
        <dbReference type="ARBA" id="ARBA00034117"/>
    </source>
</evidence>
<reference evidence="3 4" key="1">
    <citation type="submission" date="2018-05" db="EMBL/GenBank/DDBJ databases">
        <title>Genomic Encyclopedia of Type Strains, Phase IV (KMG-IV): sequencing the most valuable type-strain genomes for metagenomic binning, comparative biology and taxonomic classification.</title>
        <authorList>
            <person name="Goeker M."/>
        </authorList>
    </citation>
    <scope>NUCLEOTIDE SEQUENCE [LARGE SCALE GENOMIC DNA]</scope>
    <source>
        <strain evidence="3 4">DSM 28556</strain>
    </source>
</reference>
<sequence length="553" mass="61892">MKVLDVNSLHKGIQSIHSEIETLHSQITALQRAVRGVTELDAELKGRTGESIRSFYNQIHQPILILLHQSLTDYAKVLDGIKGSIQAFEPNNHGYIDQDFMDGKLRDGLDTTEIMTNDLIEEINLELSHINDLISLDEMSMLELSQYLAQGHKKITTVMEGLYEVDHTGTKALSNVEKDLQLLKNYLSDMTISFKNDAAIPNYKALNAFEMGSYGEVWKKVYGNSTIKQNGLMDNVKDFVSDENSYKGVGLGLVDIGTDIVEGVIELFTNPMGVLSSVALFATAMQPNQIGLRMELSTYIGIAITKSYMKDVVHGDNESRARWFTYALGSVGIEVIGLKGAGAAIKAPGTMTKISNTMSKTASTMSKTRNILAETKFNQFDLSNYVSYSPKYQLAFDSYSGNVPYNVLDGKNLLNQVQNKNQNIFEFRGNLNNKGTGNFANKNFASRDLLESHYEKHAVKNNEFHGDYNNADEYMQGARDVMSSGTKVRYQYRGETRTGYVRFMGNSRKGEAKFEFVGTNANGDVTTYHVKRGKDLWKLLNNNKRDKTINPME</sequence>
<dbReference type="PANTHER" id="PTHR34976">
    <property type="entry name" value="RIBONUCLEASE YQCG-RELATED"/>
    <property type="match status" value="1"/>
</dbReference>
<dbReference type="RefSeq" id="WP_158525693.1">
    <property type="nucleotide sequence ID" value="NZ_JBHUHB010000001.1"/>
</dbReference>
<accession>A0A2V3VPT1</accession>
<dbReference type="PROSITE" id="PS51756">
    <property type="entry name" value="LXG"/>
    <property type="match status" value="1"/>
</dbReference>
<dbReference type="InterPro" id="IPR006829">
    <property type="entry name" value="LXG_dom"/>
</dbReference>
<dbReference type="Pfam" id="PF04740">
    <property type="entry name" value="LXG"/>
    <property type="match status" value="1"/>
</dbReference>
<proteinExistence type="inferred from homology"/>
<dbReference type="InterPro" id="IPR051768">
    <property type="entry name" value="Bact_secretion_toxin"/>
</dbReference>
<feature type="domain" description="LXG" evidence="2">
    <location>
        <begin position="1"/>
        <end position="240"/>
    </location>
</feature>